<evidence type="ECO:0000256" key="1">
    <source>
        <dbReference type="SAM" id="MobiDB-lite"/>
    </source>
</evidence>
<dbReference type="Proteomes" id="UP001143474">
    <property type="component" value="Unassembled WGS sequence"/>
</dbReference>
<organism evidence="2 3">
    <name type="scientific">Streptosporangium carneum</name>
    <dbReference type="NCBI Taxonomy" id="47481"/>
    <lineage>
        <taxon>Bacteria</taxon>
        <taxon>Bacillati</taxon>
        <taxon>Actinomycetota</taxon>
        <taxon>Actinomycetes</taxon>
        <taxon>Streptosporangiales</taxon>
        <taxon>Streptosporangiaceae</taxon>
        <taxon>Streptosporangium</taxon>
    </lineage>
</organism>
<sequence length="160" mass="18510">MGWFSRRKATPATPQQSRPQRMSDRELTAHSDKLEKSIHVREAAERAGQVDGRRLTDWIPVLDQLRAQKREDEILVLLERLFPANEAHARIMRDSPLASDNDVTPLVTFYERAAIIHRRRRDYTAEIAVIERYLSHCLPGKAYPKMVERLDKARKLQAGA</sequence>
<protein>
    <submittedName>
        <fullName evidence="2">Uncharacterized protein</fullName>
    </submittedName>
</protein>
<comment type="caution">
    <text evidence="2">The sequence shown here is derived from an EMBL/GenBank/DDBJ whole genome shotgun (WGS) entry which is preliminary data.</text>
</comment>
<dbReference type="EMBL" id="BSEV01000036">
    <property type="protein sequence ID" value="GLK14772.1"/>
    <property type="molecule type" value="Genomic_DNA"/>
</dbReference>
<reference evidence="2" key="2">
    <citation type="submission" date="2023-01" db="EMBL/GenBank/DDBJ databases">
        <authorList>
            <person name="Sun Q."/>
            <person name="Evtushenko L."/>
        </authorList>
    </citation>
    <scope>NUCLEOTIDE SEQUENCE</scope>
    <source>
        <strain evidence="2">VKM Ac-2007</strain>
    </source>
</reference>
<feature type="compositionally biased region" description="Basic and acidic residues" evidence="1">
    <location>
        <begin position="21"/>
        <end position="33"/>
    </location>
</feature>
<gene>
    <name evidence="2" type="ORF">GCM10017600_81840</name>
</gene>
<name>A0A9W6MI15_9ACTN</name>
<feature type="region of interest" description="Disordered" evidence="1">
    <location>
        <begin position="1"/>
        <end position="33"/>
    </location>
</feature>
<evidence type="ECO:0000313" key="2">
    <source>
        <dbReference type="EMBL" id="GLK14772.1"/>
    </source>
</evidence>
<dbReference type="RefSeq" id="WP_271223001.1">
    <property type="nucleotide sequence ID" value="NZ_BAAAVD010000031.1"/>
</dbReference>
<reference evidence="2" key="1">
    <citation type="journal article" date="2014" name="Int. J. Syst. Evol. Microbiol.">
        <title>Complete genome sequence of Corynebacterium casei LMG S-19264T (=DSM 44701T), isolated from a smear-ripened cheese.</title>
        <authorList>
            <consortium name="US DOE Joint Genome Institute (JGI-PGF)"/>
            <person name="Walter F."/>
            <person name="Albersmeier A."/>
            <person name="Kalinowski J."/>
            <person name="Ruckert C."/>
        </authorList>
    </citation>
    <scope>NUCLEOTIDE SEQUENCE</scope>
    <source>
        <strain evidence="2">VKM Ac-2007</strain>
    </source>
</reference>
<proteinExistence type="predicted"/>
<accession>A0A9W6MI15</accession>
<keyword evidence="3" id="KW-1185">Reference proteome</keyword>
<evidence type="ECO:0000313" key="3">
    <source>
        <dbReference type="Proteomes" id="UP001143474"/>
    </source>
</evidence>
<dbReference type="AlphaFoldDB" id="A0A9W6MI15"/>